<dbReference type="AlphaFoldDB" id="A0AAV4MH37"/>
<name>A0AAV4MH37_CAEEX</name>
<evidence type="ECO:0000313" key="2">
    <source>
        <dbReference type="Proteomes" id="UP001054945"/>
    </source>
</evidence>
<dbReference type="EMBL" id="BPLR01002245">
    <property type="protein sequence ID" value="GIX71698.1"/>
    <property type="molecule type" value="Genomic_DNA"/>
</dbReference>
<comment type="caution">
    <text evidence="1">The sequence shown here is derived from an EMBL/GenBank/DDBJ whole genome shotgun (WGS) entry which is preliminary data.</text>
</comment>
<proteinExistence type="predicted"/>
<sequence>MGCQPARDEVQQKISSFTVRPFSARIPDSIRMHKRTTENDFSKGRKWILQASRIFGREGKVCDQKWFLKKRKKTGSCNSFHPHFSFLAPRHCFTPKWDVNLQEMKSNKKDRLVHRPTIFSQNP</sequence>
<accession>A0AAV4MH37</accession>
<reference evidence="1 2" key="1">
    <citation type="submission" date="2021-06" db="EMBL/GenBank/DDBJ databases">
        <title>Caerostris extrusa draft genome.</title>
        <authorList>
            <person name="Kono N."/>
            <person name="Arakawa K."/>
        </authorList>
    </citation>
    <scope>NUCLEOTIDE SEQUENCE [LARGE SCALE GENOMIC DNA]</scope>
</reference>
<dbReference type="Proteomes" id="UP001054945">
    <property type="component" value="Unassembled WGS sequence"/>
</dbReference>
<protein>
    <submittedName>
        <fullName evidence="1">Uncharacterized protein</fullName>
    </submittedName>
</protein>
<gene>
    <name evidence="1" type="ORF">CEXT_637721</name>
</gene>
<evidence type="ECO:0000313" key="1">
    <source>
        <dbReference type="EMBL" id="GIX71698.1"/>
    </source>
</evidence>
<keyword evidence="2" id="KW-1185">Reference proteome</keyword>
<organism evidence="1 2">
    <name type="scientific">Caerostris extrusa</name>
    <name type="common">Bark spider</name>
    <name type="synonym">Caerostris bankana</name>
    <dbReference type="NCBI Taxonomy" id="172846"/>
    <lineage>
        <taxon>Eukaryota</taxon>
        <taxon>Metazoa</taxon>
        <taxon>Ecdysozoa</taxon>
        <taxon>Arthropoda</taxon>
        <taxon>Chelicerata</taxon>
        <taxon>Arachnida</taxon>
        <taxon>Araneae</taxon>
        <taxon>Araneomorphae</taxon>
        <taxon>Entelegynae</taxon>
        <taxon>Araneoidea</taxon>
        <taxon>Araneidae</taxon>
        <taxon>Caerostris</taxon>
    </lineage>
</organism>